<sequence>MHTLLARHLNIKTDDAGDQDPFLQTLQDITSLKHGWTKDIRKVLHITLDQNKPGISMRLMTSLRKIQKAAFRNIRKTAFMLTKPCVPTPCGNRAISVAICSTRQPISNIILHLPSWQIHLVTLVELSTV</sequence>
<evidence type="ECO:0000313" key="2">
    <source>
        <dbReference type="Proteomes" id="UP000828390"/>
    </source>
</evidence>
<dbReference type="Proteomes" id="UP000828390">
    <property type="component" value="Unassembled WGS sequence"/>
</dbReference>
<accession>A0A9D4GTM2</accession>
<evidence type="ECO:0000313" key="1">
    <source>
        <dbReference type="EMBL" id="KAH3819737.1"/>
    </source>
</evidence>
<organism evidence="1 2">
    <name type="scientific">Dreissena polymorpha</name>
    <name type="common">Zebra mussel</name>
    <name type="synonym">Mytilus polymorpha</name>
    <dbReference type="NCBI Taxonomy" id="45954"/>
    <lineage>
        <taxon>Eukaryota</taxon>
        <taxon>Metazoa</taxon>
        <taxon>Spiralia</taxon>
        <taxon>Lophotrochozoa</taxon>
        <taxon>Mollusca</taxon>
        <taxon>Bivalvia</taxon>
        <taxon>Autobranchia</taxon>
        <taxon>Heteroconchia</taxon>
        <taxon>Euheterodonta</taxon>
        <taxon>Imparidentia</taxon>
        <taxon>Neoheterodontei</taxon>
        <taxon>Myida</taxon>
        <taxon>Dreissenoidea</taxon>
        <taxon>Dreissenidae</taxon>
        <taxon>Dreissena</taxon>
    </lineage>
</organism>
<keyword evidence="2" id="KW-1185">Reference proteome</keyword>
<proteinExistence type="predicted"/>
<protein>
    <submittedName>
        <fullName evidence="1">Uncharacterized protein</fullName>
    </submittedName>
</protein>
<reference evidence="1" key="1">
    <citation type="journal article" date="2019" name="bioRxiv">
        <title>The Genome of the Zebra Mussel, Dreissena polymorpha: A Resource for Invasive Species Research.</title>
        <authorList>
            <person name="McCartney M.A."/>
            <person name="Auch B."/>
            <person name="Kono T."/>
            <person name="Mallez S."/>
            <person name="Zhang Y."/>
            <person name="Obille A."/>
            <person name="Becker A."/>
            <person name="Abrahante J.E."/>
            <person name="Garbe J."/>
            <person name="Badalamenti J.P."/>
            <person name="Herman A."/>
            <person name="Mangelson H."/>
            <person name="Liachko I."/>
            <person name="Sullivan S."/>
            <person name="Sone E.D."/>
            <person name="Koren S."/>
            <person name="Silverstein K.A.T."/>
            <person name="Beckman K.B."/>
            <person name="Gohl D.M."/>
        </authorList>
    </citation>
    <scope>NUCLEOTIDE SEQUENCE</scope>
    <source>
        <strain evidence="1">Duluth1</strain>
        <tissue evidence="1">Whole animal</tissue>
    </source>
</reference>
<reference evidence="1" key="2">
    <citation type="submission" date="2020-11" db="EMBL/GenBank/DDBJ databases">
        <authorList>
            <person name="McCartney M.A."/>
            <person name="Auch B."/>
            <person name="Kono T."/>
            <person name="Mallez S."/>
            <person name="Becker A."/>
            <person name="Gohl D.M."/>
            <person name="Silverstein K.A.T."/>
            <person name="Koren S."/>
            <person name="Bechman K.B."/>
            <person name="Herman A."/>
            <person name="Abrahante J.E."/>
            <person name="Garbe J."/>
        </authorList>
    </citation>
    <scope>NUCLEOTIDE SEQUENCE</scope>
    <source>
        <strain evidence="1">Duluth1</strain>
        <tissue evidence="1">Whole animal</tissue>
    </source>
</reference>
<dbReference type="EMBL" id="JAIWYP010000005">
    <property type="protein sequence ID" value="KAH3819737.1"/>
    <property type="molecule type" value="Genomic_DNA"/>
</dbReference>
<dbReference type="AlphaFoldDB" id="A0A9D4GTM2"/>
<gene>
    <name evidence="1" type="ORF">DPMN_121480</name>
</gene>
<comment type="caution">
    <text evidence="1">The sequence shown here is derived from an EMBL/GenBank/DDBJ whole genome shotgun (WGS) entry which is preliminary data.</text>
</comment>
<name>A0A9D4GTM2_DREPO</name>